<keyword evidence="3" id="KW-1185">Reference proteome</keyword>
<gene>
    <name evidence="2" type="ORF">JIN84_20635</name>
</gene>
<accession>A0A934R841</accession>
<protein>
    <submittedName>
        <fullName evidence="2">Uncharacterized protein</fullName>
    </submittedName>
</protein>
<proteinExistence type="predicted"/>
<evidence type="ECO:0000313" key="2">
    <source>
        <dbReference type="EMBL" id="MBK1818042.1"/>
    </source>
</evidence>
<organism evidence="2 3">
    <name type="scientific">Luteolibacter yonseiensis</name>
    <dbReference type="NCBI Taxonomy" id="1144680"/>
    <lineage>
        <taxon>Bacteria</taxon>
        <taxon>Pseudomonadati</taxon>
        <taxon>Verrucomicrobiota</taxon>
        <taxon>Verrucomicrobiia</taxon>
        <taxon>Verrucomicrobiales</taxon>
        <taxon>Verrucomicrobiaceae</taxon>
        <taxon>Luteolibacter</taxon>
    </lineage>
</organism>
<feature type="compositionally biased region" description="Basic and acidic residues" evidence="1">
    <location>
        <begin position="56"/>
        <end position="69"/>
    </location>
</feature>
<dbReference type="RefSeq" id="WP_200352997.1">
    <property type="nucleotide sequence ID" value="NZ_BAABHZ010000002.1"/>
</dbReference>
<sequence>MKKTDFSRHGRTITIGILVIILSGVGGHLKGLADAKEDNRTRDTRPLASVATPSSEKARGPSEKDETVSVDKTYQRLWKAWKESPHPDYDPEASSEISRLVSNMSSSQIGEFLKSLAPGAEWKLRRIILSCWVLQDGSAALAYMGAEPHAAGSRDSMETTSMVMQWATVDPDAALAWVNDENLPPELKKRASTIRLNSLMSLMDTEPDRAMQELPRMEPADVSKQLQLWAGIHGKDPEVRKRLLDYASSTGDSGDIKEVRTILVTVLGEMDPEAARAIIDTPGLDAAERAALELAETVGRAKKDPQATFDEWLRKSDVSNGIPEPIVFAIGSWFWPEPEPAIKWLDGQPAGEKRDALYASSIPALAGFEHFDKAAGIATSIDTPALRATALQALDLRWSLVNHEAAEKWRQNLAPEDRTLLGK</sequence>
<reference evidence="2" key="1">
    <citation type="submission" date="2021-01" db="EMBL/GenBank/DDBJ databases">
        <title>Modified the classification status of verrucomicrobia.</title>
        <authorList>
            <person name="Feng X."/>
        </authorList>
    </citation>
    <scope>NUCLEOTIDE SEQUENCE</scope>
    <source>
        <strain evidence="2">JCM 18052</strain>
    </source>
</reference>
<feature type="compositionally biased region" description="Basic and acidic residues" evidence="1">
    <location>
        <begin position="36"/>
        <end position="45"/>
    </location>
</feature>
<name>A0A934R841_9BACT</name>
<comment type="caution">
    <text evidence="2">The sequence shown here is derived from an EMBL/GenBank/DDBJ whole genome shotgun (WGS) entry which is preliminary data.</text>
</comment>
<feature type="region of interest" description="Disordered" evidence="1">
    <location>
        <begin position="36"/>
        <end position="69"/>
    </location>
</feature>
<dbReference type="AlphaFoldDB" id="A0A934R841"/>
<evidence type="ECO:0000313" key="3">
    <source>
        <dbReference type="Proteomes" id="UP000600139"/>
    </source>
</evidence>
<dbReference type="EMBL" id="JAENIK010000013">
    <property type="protein sequence ID" value="MBK1818042.1"/>
    <property type="molecule type" value="Genomic_DNA"/>
</dbReference>
<dbReference type="Proteomes" id="UP000600139">
    <property type="component" value="Unassembled WGS sequence"/>
</dbReference>
<evidence type="ECO:0000256" key="1">
    <source>
        <dbReference type="SAM" id="MobiDB-lite"/>
    </source>
</evidence>